<comment type="caution">
    <text evidence="7">The sequence shown here is derived from an EMBL/GenBank/DDBJ whole genome shotgun (WGS) entry which is preliminary data.</text>
</comment>
<dbReference type="Gene3D" id="3.30.420.40">
    <property type="match status" value="2"/>
</dbReference>
<reference evidence="7" key="1">
    <citation type="submission" date="2021-03" db="EMBL/GenBank/DDBJ databases">
        <authorList>
            <person name="Tagirdzhanova G."/>
        </authorList>
    </citation>
    <scope>NUCLEOTIDE SEQUENCE</scope>
</reference>
<keyword evidence="3" id="KW-0539">Nucleus</keyword>
<keyword evidence="5" id="KW-0175">Coiled coil</keyword>
<feature type="coiled-coil region" evidence="5">
    <location>
        <begin position="313"/>
        <end position="340"/>
    </location>
</feature>
<dbReference type="AlphaFoldDB" id="A0A8H3EPW0"/>
<protein>
    <recommendedName>
        <fullName evidence="9">Actin-like ATPase domain-containing protein</fullName>
    </recommendedName>
</protein>
<name>A0A8H3EPW0_9LECA</name>
<dbReference type="SUPFAM" id="SSF53067">
    <property type="entry name" value="Actin-like ATPase domain"/>
    <property type="match status" value="2"/>
</dbReference>
<sequence length="761" mass="86701">MTITSVRVYEPIRILQKPQNGVDEQQQQLSPPARVWLAPEPPFRGPIPSVADGYRKSSPSTALIIDNGSSLLRAGWSFDKLPRLSIPANMSKYRDRKLNKSVMYAGWDTYADATTRGQIRNAFEPGTGVVANWDVMEGVLDYTFQRLGFGEDARIDRPIVMTEPLSNLTYSRRMMSELLFECYGTPSVTYGIDSLLSYRHNGGKTGLVVSSAHSTTHIIPVLDCKPMMASVSRLNWGGYHAADYLFKLLKLKYPSFPGKMTETQVQEFLKEHCYLSKDFAAEMRSFLDWTGLEARDHLIQYPFTEHVVTEKTEEELARAAERKRENGRRLQEQAAKMRLDKLLKKEQNLEYLKSIFTSLEGQTKKEIRRILDIEEFKDEAGLERKIKELEKSIRKSRNKDLGGPENEEEEETPSFPLLEIPDDQLDPDQLKEKRHQRLMKSGLEARQRARVEKEAEKARLAEEQRLDDQKREEDLAAWLIEKHANRETIISKIREKERFTADLGNRKSMASQQRMKTLANLASDQPGRKRRRAGGGDDDNFGANDDDWSVYRTVQQGEVSDSENEAEDLPAALKVAEALLLEYDPDFNESHTLGAQSDWTKSLLHAFIHGPRPFDPESQKEIHQIHLNVERIRVPEVVFQPAIAGVDQAGLVEIIADILNQRITNPSQQQDILKDVFLTGGNTLFEGFDERLRRELAAMLPADVKIKTRRAKDPLLDAWKGAAEWAVQGNALKEAAISREDFMEKGGEYLKEHDYGNVTGL</sequence>
<dbReference type="CDD" id="cd10211">
    <property type="entry name" value="ASKHA_NBD_Arp5"/>
    <property type="match status" value="1"/>
</dbReference>
<dbReference type="OrthoDB" id="7340501at2759"/>
<accession>A0A8H3EPW0</accession>
<dbReference type="EMBL" id="CAJPDQ010000005">
    <property type="protein sequence ID" value="CAF9909942.1"/>
    <property type="molecule type" value="Genomic_DNA"/>
</dbReference>
<evidence type="ECO:0000256" key="6">
    <source>
        <dbReference type="SAM" id="MobiDB-lite"/>
    </source>
</evidence>
<keyword evidence="8" id="KW-1185">Reference proteome</keyword>
<dbReference type="InterPro" id="IPR043129">
    <property type="entry name" value="ATPase_NBD"/>
</dbReference>
<comment type="subcellular location">
    <subcellularLocation>
        <location evidence="1">Nucleus</location>
    </subcellularLocation>
</comment>
<evidence type="ECO:0008006" key="9">
    <source>
        <dbReference type="Google" id="ProtNLM"/>
    </source>
</evidence>
<dbReference type="Pfam" id="PF00022">
    <property type="entry name" value="Actin"/>
    <property type="match status" value="2"/>
</dbReference>
<feature type="compositionally biased region" description="Acidic residues" evidence="6">
    <location>
        <begin position="536"/>
        <end position="546"/>
    </location>
</feature>
<evidence type="ECO:0000313" key="8">
    <source>
        <dbReference type="Proteomes" id="UP000664169"/>
    </source>
</evidence>
<evidence type="ECO:0000256" key="5">
    <source>
        <dbReference type="SAM" id="Coils"/>
    </source>
</evidence>
<feature type="region of interest" description="Disordered" evidence="6">
    <location>
        <begin position="519"/>
        <end position="546"/>
    </location>
</feature>
<organism evidence="7 8">
    <name type="scientific">Gomphillus americanus</name>
    <dbReference type="NCBI Taxonomy" id="1940652"/>
    <lineage>
        <taxon>Eukaryota</taxon>
        <taxon>Fungi</taxon>
        <taxon>Dikarya</taxon>
        <taxon>Ascomycota</taxon>
        <taxon>Pezizomycotina</taxon>
        <taxon>Lecanoromycetes</taxon>
        <taxon>OSLEUM clade</taxon>
        <taxon>Ostropomycetidae</taxon>
        <taxon>Ostropales</taxon>
        <taxon>Graphidaceae</taxon>
        <taxon>Gomphilloideae</taxon>
        <taxon>Gomphillus</taxon>
    </lineage>
</organism>
<dbReference type="SMART" id="SM00268">
    <property type="entry name" value="ACTIN"/>
    <property type="match status" value="1"/>
</dbReference>
<feature type="coiled-coil region" evidence="5">
    <location>
        <begin position="443"/>
        <end position="472"/>
    </location>
</feature>
<evidence type="ECO:0000256" key="3">
    <source>
        <dbReference type="ARBA" id="ARBA00023242"/>
    </source>
</evidence>
<proteinExistence type="inferred from homology"/>
<dbReference type="Proteomes" id="UP000664169">
    <property type="component" value="Unassembled WGS sequence"/>
</dbReference>
<evidence type="ECO:0000256" key="4">
    <source>
        <dbReference type="RuleBase" id="RU000487"/>
    </source>
</evidence>
<dbReference type="InterPro" id="IPR004000">
    <property type="entry name" value="Actin"/>
</dbReference>
<evidence type="ECO:0000313" key="7">
    <source>
        <dbReference type="EMBL" id="CAF9909942.1"/>
    </source>
</evidence>
<dbReference type="GO" id="GO:0031011">
    <property type="term" value="C:Ino80 complex"/>
    <property type="evidence" value="ECO:0007669"/>
    <property type="project" value="UniProtKB-ARBA"/>
</dbReference>
<evidence type="ECO:0000256" key="1">
    <source>
        <dbReference type="ARBA" id="ARBA00004123"/>
    </source>
</evidence>
<gene>
    <name evidence="7" type="ORF">GOMPHAMPRED_006908</name>
</gene>
<feature type="region of interest" description="Disordered" evidence="6">
    <location>
        <begin position="394"/>
        <end position="424"/>
    </location>
</feature>
<dbReference type="FunFam" id="3.30.420.40:FF:000048">
    <property type="entry name" value="ARP5 actin-related protein 5 homolog"/>
    <property type="match status" value="1"/>
</dbReference>
<evidence type="ECO:0000256" key="2">
    <source>
        <dbReference type="ARBA" id="ARBA00006752"/>
    </source>
</evidence>
<dbReference type="FunFam" id="3.30.420.40:FF:000139">
    <property type="entry name" value="Chromatin remodeling complex subunit (Arp5)"/>
    <property type="match status" value="1"/>
</dbReference>
<comment type="similarity">
    <text evidence="2 4">Belongs to the actin family.</text>
</comment>
<dbReference type="FunFam" id="3.30.420.40:FF:000058">
    <property type="entry name" value="Putative actin-related protein 5"/>
    <property type="match status" value="1"/>
</dbReference>
<dbReference type="PANTHER" id="PTHR11937">
    <property type="entry name" value="ACTIN"/>
    <property type="match status" value="1"/>
</dbReference>